<accession>A0ABP0VJN0</accession>
<feature type="domain" description="Ubiquitin-like protease family profile" evidence="6">
    <location>
        <begin position="442"/>
        <end position="614"/>
    </location>
</feature>
<dbReference type="Proteomes" id="UP001497444">
    <property type="component" value="Unassembled WGS sequence"/>
</dbReference>
<feature type="compositionally biased region" description="Low complexity" evidence="5">
    <location>
        <begin position="30"/>
        <end position="42"/>
    </location>
</feature>
<evidence type="ECO:0000313" key="8">
    <source>
        <dbReference type="Proteomes" id="UP001497444"/>
    </source>
</evidence>
<dbReference type="EMBL" id="CAXAQS010000979">
    <property type="protein sequence ID" value="CAK9254081.1"/>
    <property type="molecule type" value="Genomic_DNA"/>
</dbReference>
<dbReference type="SUPFAM" id="SSF54001">
    <property type="entry name" value="Cysteine proteinases"/>
    <property type="match status" value="1"/>
</dbReference>
<keyword evidence="4" id="KW-0788">Thiol protease</keyword>
<dbReference type="PROSITE" id="PS50600">
    <property type="entry name" value="ULP_PROTEASE"/>
    <property type="match status" value="1"/>
</dbReference>
<feature type="compositionally biased region" description="Basic residues" evidence="5">
    <location>
        <begin position="14"/>
        <end position="23"/>
    </location>
</feature>
<gene>
    <name evidence="7" type="ORF">CSSPJE1EN1_LOCUS29459</name>
</gene>
<feature type="region of interest" description="Disordered" evidence="5">
    <location>
        <begin position="388"/>
        <end position="409"/>
    </location>
</feature>
<dbReference type="PANTHER" id="PTHR12606">
    <property type="entry name" value="SENTRIN/SUMO-SPECIFIC PROTEASE"/>
    <property type="match status" value="1"/>
</dbReference>
<evidence type="ECO:0000256" key="5">
    <source>
        <dbReference type="SAM" id="MobiDB-lite"/>
    </source>
</evidence>
<dbReference type="Gene3D" id="3.40.395.10">
    <property type="entry name" value="Adenoviral Proteinase, Chain A"/>
    <property type="match status" value="1"/>
</dbReference>
<protein>
    <recommendedName>
        <fullName evidence="6">Ubiquitin-like protease family profile domain-containing protein</fullName>
    </recommendedName>
</protein>
<keyword evidence="8" id="KW-1185">Reference proteome</keyword>
<dbReference type="InterPro" id="IPR038765">
    <property type="entry name" value="Papain-like_cys_pep_sf"/>
</dbReference>
<feature type="region of interest" description="Disordered" evidence="5">
    <location>
        <begin position="308"/>
        <end position="339"/>
    </location>
</feature>
<evidence type="ECO:0000256" key="3">
    <source>
        <dbReference type="ARBA" id="ARBA00022801"/>
    </source>
</evidence>
<evidence type="ECO:0000313" key="7">
    <source>
        <dbReference type="EMBL" id="CAK9254081.1"/>
    </source>
</evidence>
<evidence type="ECO:0000256" key="1">
    <source>
        <dbReference type="ARBA" id="ARBA00005234"/>
    </source>
</evidence>
<reference evidence="7" key="1">
    <citation type="submission" date="2024-02" db="EMBL/GenBank/DDBJ databases">
        <authorList>
            <consortium name="ELIXIR-Norway"/>
            <consortium name="Elixir Norway"/>
        </authorList>
    </citation>
    <scope>NUCLEOTIDE SEQUENCE</scope>
</reference>
<keyword evidence="3" id="KW-0378">Hydrolase</keyword>
<feature type="compositionally biased region" description="Basic and acidic residues" evidence="5">
    <location>
        <begin position="388"/>
        <end position="408"/>
    </location>
</feature>
<evidence type="ECO:0000256" key="2">
    <source>
        <dbReference type="ARBA" id="ARBA00022670"/>
    </source>
</evidence>
<dbReference type="PANTHER" id="PTHR12606:SF1">
    <property type="entry name" value="UBIQUITIN-LIKE-SPECIFIC PROTEASE 1A"/>
    <property type="match status" value="1"/>
</dbReference>
<organism evidence="7 8">
    <name type="scientific">Sphagnum jensenii</name>
    <dbReference type="NCBI Taxonomy" id="128206"/>
    <lineage>
        <taxon>Eukaryota</taxon>
        <taxon>Viridiplantae</taxon>
        <taxon>Streptophyta</taxon>
        <taxon>Embryophyta</taxon>
        <taxon>Bryophyta</taxon>
        <taxon>Sphagnophytina</taxon>
        <taxon>Sphagnopsida</taxon>
        <taxon>Sphagnales</taxon>
        <taxon>Sphagnaceae</taxon>
        <taxon>Sphagnum</taxon>
    </lineage>
</organism>
<proteinExistence type="inferred from homology"/>
<sequence>MGGGSVLNESHLQSSRKRRHLFKMQHQDSSSHFLPHSSSSSRGPPPLPPKASASSSSWGGNSNNDQHHHSFVSLGYGYGVEASFLEPFEKRLRTLVSSPRTPPPPLLLRGHQEWFSSSSSSHGNGIASPAVVGEWFKEKLVVKTPWHRGGGREGPTPQLRFVSPALPSTTVKELTRARKQWEAKLQSSKVLAQDALSSIRRRPADAGLRLTDAPHHEPLYQHKDLEMRRELEDYKRVVNMVNSMVPLTSNEGIASISSPLNILRRHGSNLQQGPSRLFSIQQAGVGSPPTNGTAWSLPGASVCVLPIDNLSPGSHSSKPQTQNGDNGGEGVSGDDTTKGTEKEISGALAWKALLAKAHNHTREARLKTFDNDADYLSTHLKNLQITREEQTARREKQRQAKKFEEKSEAFTPLSREAEEAVDNALRRSDRNEVLALHDNSNIEVTRAVIQCLLPGAWLNDEVINLYMELLKERENREPKKFLKCHFFNTFFYNKLYKDKRSYDYKSVRRWTTQKKIGYSLVKCDKILVPIHQDVHWCLAVINIRDKRIEYLDSLKGVDDTVLQVLGRYIVDEARDKGDEVLDVSTWERSFPDDIPEQLNGCDCGMFMVKYADFHSRGSSLCFTQEHMEYFRRRTVYEILMLKAS</sequence>
<keyword evidence="2" id="KW-0645">Protease</keyword>
<evidence type="ECO:0000259" key="6">
    <source>
        <dbReference type="PROSITE" id="PS50600"/>
    </source>
</evidence>
<feature type="compositionally biased region" description="Polar residues" evidence="5">
    <location>
        <begin position="311"/>
        <end position="324"/>
    </location>
</feature>
<comment type="caution">
    <text evidence="7">The sequence shown here is derived from an EMBL/GenBank/DDBJ whole genome shotgun (WGS) entry which is preliminary data.</text>
</comment>
<dbReference type="InterPro" id="IPR003653">
    <property type="entry name" value="Peptidase_C48_C"/>
</dbReference>
<evidence type="ECO:0000256" key="4">
    <source>
        <dbReference type="ARBA" id="ARBA00022807"/>
    </source>
</evidence>
<name>A0ABP0VJN0_9BRYO</name>
<dbReference type="Pfam" id="PF02902">
    <property type="entry name" value="Peptidase_C48"/>
    <property type="match status" value="1"/>
</dbReference>
<comment type="similarity">
    <text evidence="1">Belongs to the peptidase C48 family.</text>
</comment>
<feature type="region of interest" description="Disordered" evidence="5">
    <location>
        <begin position="1"/>
        <end position="64"/>
    </location>
</feature>